<reference evidence="12 13" key="1">
    <citation type="submission" date="2018-08" db="EMBL/GenBank/DDBJ databases">
        <title>Muricauda nanhaiensis sp. nov., isolated from seawater of the South China Sea.</title>
        <authorList>
            <person name="Dang Y."/>
        </authorList>
    </citation>
    <scope>NUCLEOTIDE SEQUENCE [LARGE SCALE GENOMIC DNA]</scope>
    <source>
        <strain evidence="12 13">SM1704</strain>
    </source>
</reference>
<feature type="transmembrane region" description="Helical" evidence="9">
    <location>
        <begin position="376"/>
        <end position="393"/>
    </location>
</feature>
<dbReference type="Gene3D" id="3.50.50.100">
    <property type="match status" value="1"/>
</dbReference>
<evidence type="ECO:0000256" key="8">
    <source>
        <dbReference type="ARBA" id="ARBA00047599"/>
    </source>
</evidence>
<evidence type="ECO:0000256" key="4">
    <source>
        <dbReference type="ARBA" id="ARBA00022827"/>
    </source>
</evidence>
<dbReference type="EC" id="1.6.5.9" evidence="2"/>
<dbReference type="PRINTS" id="PR00368">
    <property type="entry name" value="FADPNR"/>
</dbReference>
<keyword evidence="9" id="KW-0472">Membrane</keyword>
<organism evidence="12 13">
    <name type="scientific">Flagellimonas nanhaiensis</name>
    <dbReference type="NCBI Taxonomy" id="2292706"/>
    <lineage>
        <taxon>Bacteria</taxon>
        <taxon>Pseudomonadati</taxon>
        <taxon>Bacteroidota</taxon>
        <taxon>Flavobacteriia</taxon>
        <taxon>Flavobacteriales</taxon>
        <taxon>Flavobacteriaceae</taxon>
        <taxon>Flagellimonas</taxon>
    </lineage>
</organism>
<name>A0A371JME7_9FLAO</name>
<keyword evidence="7" id="KW-0520">NAD</keyword>
<evidence type="ECO:0000259" key="10">
    <source>
        <dbReference type="Pfam" id="PF07992"/>
    </source>
</evidence>
<feature type="domain" description="External alternative NADH-ubiquinone oxidoreductase-like C-terminal" evidence="11">
    <location>
        <begin position="353"/>
        <end position="408"/>
    </location>
</feature>
<accession>A0A371JME7</accession>
<evidence type="ECO:0000256" key="5">
    <source>
        <dbReference type="ARBA" id="ARBA00022946"/>
    </source>
</evidence>
<dbReference type="Pfam" id="PF07992">
    <property type="entry name" value="Pyr_redox_2"/>
    <property type="match status" value="1"/>
</dbReference>
<gene>
    <name evidence="12" type="ORF">DX873_15000</name>
</gene>
<dbReference type="OrthoDB" id="9781621at2"/>
<dbReference type="Pfam" id="PF22366">
    <property type="entry name" value="NDH2_C"/>
    <property type="match status" value="1"/>
</dbReference>
<dbReference type="InterPro" id="IPR036188">
    <property type="entry name" value="FAD/NAD-bd_sf"/>
</dbReference>
<keyword evidence="9" id="KW-1133">Transmembrane helix</keyword>
<evidence type="ECO:0000313" key="13">
    <source>
        <dbReference type="Proteomes" id="UP000261828"/>
    </source>
</evidence>
<evidence type="ECO:0000259" key="11">
    <source>
        <dbReference type="Pfam" id="PF22366"/>
    </source>
</evidence>
<keyword evidence="3" id="KW-0285">Flavoprotein</keyword>
<evidence type="ECO:0000256" key="2">
    <source>
        <dbReference type="ARBA" id="ARBA00012637"/>
    </source>
</evidence>
<dbReference type="AlphaFoldDB" id="A0A371JME7"/>
<comment type="similarity">
    <text evidence="1">Belongs to the NADH dehydrogenase family.</text>
</comment>
<keyword evidence="5" id="KW-0809">Transit peptide</keyword>
<comment type="caution">
    <text evidence="12">The sequence shown here is derived from an EMBL/GenBank/DDBJ whole genome shotgun (WGS) entry which is preliminary data.</text>
</comment>
<dbReference type="EMBL" id="QTJX01000004">
    <property type="protein sequence ID" value="RDY58318.1"/>
    <property type="molecule type" value="Genomic_DNA"/>
</dbReference>
<evidence type="ECO:0000256" key="9">
    <source>
        <dbReference type="SAM" id="Phobius"/>
    </source>
</evidence>
<keyword evidence="4" id="KW-0274">FAD</keyword>
<keyword evidence="6" id="KW-0560">Oxidoreductase</keyword>
<dbReference type="PANTHER" id="PTHR43706">
    <property type="entry name" value="NADH DEHYDROGENASE"/>
    <property type="match status" value="1"/>
</dbReference>
<keyword evidence="13" id="KW-1185">Reference proteome</keyword>
<dbReference type="InterPro" id="IPR054585">
    <property type="entry name" value="NDH2-like_C"/>
</dbReference>
<evidence type="ECO:0000313" key="12">
    <source>
        <dbReference type="EMBL" id="RDY58318.1"/>
    </source>
</evidence>
<feature type="domain" description="FAD/NAD(P)-binding" evidence="10">
    <location>
        <begin position="10"/>
        <end position="329"/>
    </location>
</feature>
<dbReference type="InterPro" id="IPR023753">
    <property type="entry name" value="FAD/NAD-binding_dom"/>
</dbReference>
<dbReference type="Proteomes" id="UP000261828">
    <property type="component" value="Unassembled WGS sequence"/>
</dbReference>
<evidence type="ECO:0000256" key="3">
    <source>
        <dbReference type="ARBA" id="ARBA00022630"/>
    </source>
</evidence>
<evidence type="ECO:0000256" key="7">
    <source>
        <dbReference type="ARBA" id="ARBA00023027"/>
    </source>
</evidence>
<evidence type="ECO:0000256" key="6">
    <source>
        <dbReference type="ARBA" id="ARBA00023002"/>
    </source>
</evidence>
<dbReference type="InterPro" id="IPR045024">
    <property type="entry name" value="NDH-2"/>
</dbReference>
<dbReference type="SUPFAM" id="SSF51905">
    <property type="entry name" value="FAD/NAD(P)-binding domain"/>
    <property type="match status" value="1"/>
</dbReference>
<dbReference type="PANTHER" id="PTHR43706:SF47">
    <property type="entry name" value="EXTERNAL NADH-UBIQUINONE OXIDOREDUCTASE 1, MITOCHONDRIAL-RELATED"/>
    <property type="match status" value="1"/>
</dbReference>
<evidence type="ECO:0000256" key="1">
    <source>
        <dbReference type="ARBA" id="ARBA00005272"/>
    </source>
</evidence>
<keyword evidence="9" id="KW-0812">Transmembrane</keyword>
<comment type="catalytic activity">
    <reaction evidence="8">
        <text>a quinone + NADH + H(+) = a quinol + NAD(+)</text>
        <dbReference type="Rhea" id="RHEA:46160"/>
        <dbReference type="ChEBI" id="CHEBI:15378"/>
        <dbReference type="ChEBI" id="CHEBI:24646"/>
        <dbReference type="ChEBI" id="CHEBI:57540"/>
        <dbReference type="ChEBI" id="CHEBI:57945"/>
        <dbReference type="ChEBI" id="CHEBI:132124"/>
        <dbReference type="EC" id="1.6.5.9"/>
    </reaction>
</comment>
<protein>
    <recommendedName>
        <fullName evidence="2">NADH:ubiquinone reductase (non-electrogenic)</fullName>
        <ecNumber evidence="2">1.6.5.9</ecNumber>
    </recommendedName>
</protein>
<dbReference type="PRINTS" id="PR00411">
    <property type="entry name" value="PNDRDTASEI"/>
</dbReference>
<proteinExistence type="inferred from homology"/>
<dbReference type="RefSeq" id="WP_116185320.1">
    <property type="nucleotide sequence ID" value="NZ_QTJX01000004.1"/>
</dbReference>
<dbReference type="GO" id="GO:0050136">
    <property type="term" value="F:NADH dehydrogenase (quinone) (non-electrogenic) activity"/>
    <property type="evidence" value="ECO:0007669"/>
    <property type="project" value="UniProtKB-EC"/>
</dbReference>
<sequence>MNIPQSSFPRVIIIGGGFGGISLAKKLSKKEMQVVLLDRHNYHTFQPLLYQVSTGGLEPDSIAYPIRKVLQGYPNFYFRLAEVNKIDTGAQKIETNIGAIGYDYLVVATGSETNFFGNQNIEAKSMAMKTIPQSLNLRSLILENFEQALLTDDLHERDALMNFVIVGGGPTGVELAGALAEIKKGILPKDYPDLDTRRAQINLVQGSDRILPAMSEVASRKAERFLEGLGVNVWKDVRVLDYDGKQVSTDSNTSFETATLIWAAGVQAVTIKGLDAKELLCRGNRLKVNRFHQVEGFKEIFAIGDVAQMETESFPHGHPMMAQPAMQQGRNLGENLVRLVDGKPMKPFVYKDKGSMATVGRNKAVVDLEKFKFQGVFAWFVWMFVHLYFLIGFRNRLVVFINWVYNYIRFDREARLIIRPFKNEYKTSKSRRI</sequence>